<feature type="region of interest" description="Disordered" evidence="1">
    <location>
        <begin position="43"/>
        <end position="94"/>
    </location>
</feature>
<feature type="compositionally biased region" description="Acidic residues" evidence="1">
    <location>
        <begin position="828"/>
        <end position="838"/>
    </location>
</feature>
<accession>A0A3R8ARV5</accession>
<protein>
    <submittedName>
        <fullName evidence="4">Putative transmembrane protein</fullName>
    </submittedName>
</protein>
<feature type="compositionally biased region" description="Polar residues" evidence="1">
    <location>
        <begin position="123"/>
        <end position="141"/>
    </location>
</feature>
<feature type="compositionally biased region" description="Basic and acidic residues" evidence="1">
    <location>
        <begin position="604"/>
        <end position="642"/>
    </location>
</feature>
<dbReference type="EMBL" id="AHIV02000777">
    <property type="protein sequence ID" value="RQX72728.1"/>
    <property type="molecule type" value="Genomic_DNA"/>
</dbReference>
<keyword evidence="2" id="KW-1133">Transmembrane helix</keyword>
<evidence type="ECO:0000313" key="4">
    <source>
        <dbReference type="EMBL" id="RQX72728.1"/>
    </source>
</evidence>
<feature type="signal peptide" evidence="3">
    <location>
        <begin position="1"/>
        <end position="30"/>
    </location>
</feature>
<feature type="region of interest" description="Disordered" evidence="1">
    <location>
        <begin position="241"/>
        <end position="294"/>
    </location>
</feature>
<organism evidence="4 5">
    <name type="scientific">Toxoplasma gondii CAST</name>
    <dbReference type="NCBI Taxonomy" id="943122"/>
    <lineage>
        <taxon>Eukaryota</taxon>
        <taxon>Sar</taxon>
        <taxon>Alveolata</taxon>
        <taxon>Apicomplexa</taxon>
        <taxon>Conoidasida</taxon>
        <taxon>Coccidia</taxon>
        <taxon>Eucoccidiorida</taxon>
        <taxon>Eimeriorina</taxon>
        <taxon>Sarcocystidae</taxon>
        <taxon>Toxoplasma</taxon>
    </lineage>
</organism>
<evidence type="ECO:0000256" key="2">
    <source>
        <dbReference type="SAM" id="Phobius"/>
    </source>
</evidence>
<name>A0A3R8ARV5_TOXGO</name>
<evidence type="ECO:0000256" key="1">
    <source>
        <dbReference type="SAM" id="MobiDB-lite"/>
    </source>
</evidence>
<evidence type="ECO:0000256" key="3">
    <source>
        <dbReference type="SAM" id="SignalP"/>
    </source>
</evidence>
<gene>
    <name evidence="4" type="ORF">TGCAST_313540</name>
</gene>
<feature type="compositionally biased region" description="Low complexity" evidence="1">
    <location>
        <begin position="942"/>
        <end position="974"/>
    </location>
</feature>
<feature type="region of interest" description="Disordered" evidence="1">
    <location>
        <begin position="922"/>
        <end position="985"/>
    </location>
</feature>
<feature type="region of interest" description="Disordered" evidence="1">
    <location>
        <begin position="599"/>
        <end position="642"/>
    </location>
</feature>
<feature type="region of interest" description="Disordered" evidence="1">
    <location>
        <begin position="444"/>
        <end position="478"/>
    </location>
</feature>
<dbReference type="AlphaFoldDB" id="A0A3R8ARV5"/>
<dbReference type="Proteomes" id="UP000284452">
    <property type="component" value="Unassembled WGS sequence"/>
</dbReference>
<keyword evidence="2" id="KW-0472">Membrane</keyword>
<sequence>MASALSSLRGCLVWLPFLLVFAGLSARVAALRAPSASPLATIPGPPHLPGVHTPAPPRSHIGASHPAPLPSPSGANASLSSHGGSATKSGPASSLREAAITSWSGVDTPEAAGTFEAAREEGSVSSGVSTPQISSPVQQHGESPDCLASAPHRKPFVRSGPSTFSSAFSPLFEGEAQRQIASSFSTFLPTPSGKAWLPTQGLFQAFSDPDNGWGVRLSFPTSPSSLPASAFFSLHAAVHPDADPPRLGQGEKALDNEAGEPSSSSLSAHEGHAEALQAAESRGEPPRSDVGVGVEWPRETSAKQAVALAFGRVPDACVWGRAAASRGGNSRDTCAKPQVEVAVEGGRRTDQHTQSQSRAGVVFAETDEARETTGKESEQASSLSLPVLHAAPRMLSLNGVYDVHLALPLRLSPPAGASRPHGDASGAGMTGQVADANGEVCEGHFRKDRGSYDDGGDGQGWRTATGRRKHTGREVGERRTGAGVLAGAQCTDSGAEGGGGRWGRKETERGGMEVQMGDAHALFSREQGSVQAMSSLRRNLSSRRRFTKADIKEALKSALVVVKTKLSGGCEGPYSSQALALTSLRASFPLVASRLQSAVGGGNKAKEQKGQHDGGRVDGGRSGKEEPLGDAREFSRQGPAREDPFVDVTVPLELSIRGEDLPVDLALCLYTSRLDTDPLPLGLVQLAAPPPLSDAVLSSSGLSRQPAEARAFSGAAQSESQRFGQNTIRGRDTRTAREALEPQAPVAAIAGTSIPAKAVNWLAAQLSRLNVLRRSSEGTAELEETLRPAGVDESESASWWERAFAFAASLWGGAQAAARGSTDSFAADAEERETEAEEDFSRASHADASWAVYAPFAVLVGAAAGYILTLHWQARAKMQEARAKTCTGPCCSDAPSDWLAIRSSLRATHALSSAHLSPFSSSIGEARASEGGSRRPNRRPKASLASSLSSSSQSADASGVSAASPPTRKSLTSSRRSRRPIAAPAELLTPSRRIYETLWGEEEILRDRRPNGGASGLGASPWQWPEEGSTRSGRRKHERRPNQVDTASWPISY</sequence>
<feature type="transmembrane region" description="Helical" evidence="2">
    <location>
        <begin position="850"/>
        <end position="872"/>
    </location>
</feature>
<feature type="region of interest" description="Disordered" evidence="1">
    <location>
        <begin position="115"/>
        <end position="160"/>
    </location>
</feature>
<proteinExistence type="predicted"/>
<feature type="region of interest" description="Disordered" evidence="1">
    <location>
        <begin position="822"/>
        <end position="841"/>
    </location>
</feature>
<feature type="compositionally biased region" description="Polar residues" evidence="1">
    <location>
        <begin position="73"/>
        <end position="92"/>
    </location>
</feature>
<feature type="region of interest" description="Disordered" evidence="1">
    <location>
        <begin position="1000"/>
        <end position="1053"/>
    </location>
</feature>
<feature type="compositionally biased region" description="Polar residues" evidence="1">
    <location>
        <begin position="1043"/>
        <end position="1053"/>
    </location>
</feature>
<keyword evidence="3" id="KW-0732">Signal</keyword>
<feature type="chain" id="PRO_5018705173" evidence="3">
    <location>
        <begin position="31"/>
        <end position="1053"/>
    </location>
</feature>
<evidence type="ECO:0000313" key="5">
    <source>
        <dbReference type="Proteomes" id="UP000284452"/>
    </source>
</evidence>
<comment type="caution">
    <text evidence="4">The sequence shown here is derived from an EMBL/GenBank/DDBJ whole genome shotgun (WGS) entry which is preliminary data.</text>
</comment>
<keyword evidence="2 4" id="KW-0812">Transmembrane</keyword>
<dbReference type="VEuPathDB" id="ToxoDB:TGCAST_313540"/>
<reference evidence="4 5" key="1">
    <citation type="submission" date="2017-10" db="EMBL/GenBank/DDBJ databases">
        <authorList>
            <person name="Sibley D."/>
            <person name="Venepally P."/>
            <person name="Karamycheva S."/>
            <person name="Hadjithomas M."/>
            <person name="Khan A."/>
            <person name="Brunk B."/>
            <person name="Roos D."/>
            <person name="Caler E."/>
            <person name="Lorenzi H."/>
        </authorList>
    </citation>
    <scope>NUCLEOTIDE SEQUENCE [LARGE SCALE GENOMIC DNA]</scope>
    <source>
        <strain evidence="4 5">CAST</strain>
    </source>
</reference>